<evidence type="ECO:0000256" key="1">
    <source>
        <dbReference type="ARBA" id="ARBA00023125"/>
    </source>
</evidence>
<feature type="domain" description="HTH luxR-type" evidence="2">
    <location>
        <begin position="126"/>
        <end position="188"/>
    </location>
</feature>
<dbReference type="Gene3D" id="1.10.10.10">
    <property type="entry name" value="Winged helix-like DNA-binding domain superfamily/Winged helix DNA-binding domain"/>
    <property type="match status" value="1"/>
</dbReference>
<dbReference type="PROSITE" id="PS00622">
    <property type="entry name" value="HTH_LUXR_1"/>
    <property type="match status" value="1"/>
</dbReference>
<protein>
    <recommendedName>
        <fullName evidence="5">Two-component transcriptional response regulator, LuxR family</fullName>
    </recommendedName>
</protein>
<dbReference type="GO" id="GO:0000160">
    <property type="term" value="P:phosphorelay signal transduction system"/>
    <property type="evidence" value="ECO:0007669"/>
    <property type="project" value="InterPro"/>
</dbReference>
<evidence type="ECO:0000259" key="2">
    <source>
        <dbReference type="PROSITE" id="PS50043"/>
    </source>
</evidence>
<dbReference type="GO" id="GO:0003677">
    <property type="term" value="F:DNA binding"/>
    <property type="evidence" value="ECO:0007669"/>
    <property type="project" value="UniProtKB-KW"/>
</dbReference>
<gene>
    <name evidence="4" type="ORF">MNBD_BACTEROID01-1639</name>
</gene>
<dbReference type="PROSITE" id="PS50110">
    <property type="entry name" value="RESPONSE_REGULATORY"/>
    <property type="match status" value="1"/>
</dbReference>
<dbReference type="AlphaFoldDB" id="A0A3B0UYP3"/>
<dbReference type="SUPFAM" id="SSF46894">
    <property type="entry name" value="C-terminal effector domain of the bipartite response regulators"/>
    <property type="match status" value="1"/>
</dbReference>
<dbReference type="InterPro" id="IPR011006">
    <property type="entry name" value="CheY-like_superfamily"/>
</dbReference>
<keyword evidence="1" id="KW-0238">DNA-binding</keyword>
<dbReference type="PANTHER" id="PTHR43214">
    <property type="entry name" value="TWO-COMPONENT RESPONSE REGULATOR"/>
    <property type="match status" value="1"/>
</dbReference>
<dbReference type="InterPro" id="IPR000792">
    <property type="entry name" value="Tscrpt_reg_LuxR_C"/>
</dbReference>
<dbReference type="PANTHER" id="PTHR43214:SF44">
    <property type="entry name" value="TWO-COMPONENT RESPONSE REGULATOR"/>
    <property type="match status" value="1"/>
</dbReference>
<dbReference type="InterPro" id="IPR016032">
    <property type="entry name" value="Sig_transdc_resp-reg_C-effctor"/>
</dbReference>
<evidence type="ECO:0008006" key="5">
    <source>
        <dbReference type="Google" id="ProtNLM"/>
    </source>
</evidence>
<dbReference type="EMBL" id="UOEP01000235">
    <property type="protein sequence ID" value="VAW25054.1"/>
    <property type="molecule type" value="Genomic_DNA"/>
</dbReference>
<proteinExistence type="predicted"/>
<reference evidence="4" key="1">
    <citation type="submission" date="2018-06" db="EMBL/GenBank/DDBJ databases">
        <authorList>
            <person name="Zhirakovskaya E."/>
        </authorList>
    </citation>
    <scope>NUCLEOTIDE SEQUENCE</scope>
</reference>
<organism evidence="4">
    <name type="scientific">hydrothermal vent metagenome</name>
    <dbReference type="NCBI Taxonomy" id="652676"/>
    <lineage>
        <taxon>unclassified sequences</taxon>
        <taxon>metagenomes</taxon>
        <taxon>ecological metagenomes</taxon>
    </lineage>
</organism>
<dbReference type="PRINTS" id="PR00038">
    <property type="entry name" value="HTHLUXR"/>
</dbReference>
<dbReference type="InterPro" id="IPR039420">
    <property type="entry name" value="WalR-like"/>
</dbReference>
<dbReference type="SUPFAM" id="SSF52172">
    <property type="entry name" value="CheY-like"/>
    <property type="match status" value="1"/>
</dbReference>
<dbReference type="Gene3D" id="3.40.50.2300">
    <property type="match status" value="1"/>
</dbReference>
<accession>A0A3B0UYP3</accession>
<name>A0A3B0UYP3_9ZZZZ</name>
<dbReference type="Pfam" id="PF00196">
    <property type="entry name" value="GerE"/>
    <property type="match status" value="1"/>
</dbReference>
<dbReference type="CDD" id="cd06170">
    <property type="entry name" value="LuxR_C_like"/>
    <property type="match status" value="1"/>
</dbReference>
<evidence type="ECO:0000313" key="4">
    <source>
        <dbReference type="EMBL" id="VAW25054.1"/>
    </source>
</evidence>
<dbReference type="InterPro" id="IPR036388">
    <property type="entry name" value="WH-like_DNA-bd_sf"/>
</dbReference>
<evidence type="ECO:0000259" key="3">
    <source>
        <dbReference type="PROSITE" id="PS50110"/>
    </source>
</evidence>
<sequence length="188" mass="21646">MKKITAILIDDEKQALNRMGNLLKLFEEVQVLHKESEPETAIDKIVKTKPDIVFVDVEMPRIGGFGLVKAVRQKFVFPTFIFVTAYNQYAIKALKAEAFDYILKPVDIDDLRECLERYGQKRNHFPHIENSCLSEREKEVARLLCKGKTSKEIAEILFISKHTVDTHRRSILEKLGVKTTAELMAVNR</sequence>
<dbReference type="SMART" id="SM00421">
    <property type="entry name" value="HTH_LUXR"/>
    <property type="match status" value="1"/>
</dbReference>
<dbReference type="InterPro" id="IPR001789">
    <property type="entry name" value="Sig_transdc_resp-reg_receiver"/>
</dbReference>
<dbReference type="SMART" id="SM00448">
    <property type="entry name" value="REC"/>
    <property type="match status" value="1"/>
</dbReference>
<feature type="domain" description="Response regulatory" evidence="3">
    <location>
        <begin position="5"/>
        <end position="119"/>
    </location>
</feature>
<dbReference type="GO" id="GO:0006355">
    <property type="term" value="P:regulation of DNA-templated transcription"/>
    <property type="evidence" value="ECO:0007669"/>
    <property type="project" value="InterPro"/>
</dbReference>
<dbReference type="Pfam" id="PF00072">
    <property type="entry name" value="Response_reg"/>
    <property type="match status" value="1"/>
</dbReference>
<dbReference type="PROSITE" id="PS50043">
    <property type="entry name" value="HTH_LUXR_2"/>
    <property type="match status" value="1"/>
</dbReference>